<dbReference type="AlphaFoldDB" id="A0A4P6ZKS4"/>
<gene>
    <name evidence="1" type="ORF">ELX58_02990</name>
</gene>
<evidence type="ECO:0000313" key="2">
    <source>
        <dbReference type="Proteomes" id="UP000294321"/>
    </source>
</evidence>
<keyword evidence="2" id="KW-1185">Reference proteome</keyword>
<name>A0A4P6ZKS4_9LACO</name>
<dbReference type="EMBL" id="CP034726">
    <property type="protein sequence ID" value="QBP18127.1"/>
    <property type="molecule type" value="Genomic_DNA"/>
</dbReference>
<protein>
    <submittedName>
        <fullName evidence="1">Uncharacterized protein</fullName>
    </submittedName>
</protein>
<accession>A0A4P6ZKS4</accession>
<dbReference type="KEGG" id="lji:ELX58_02990"/>
<reference evidence="2" key="1">
    <citation type="submission" date="2018-12" db="EMBL/GenBank/DDBJ databases">
        <title>A new species of lactobacillus.</title>
        <authorList>
            <person name="Jian Y."/>
            <person name="Xin L."/>
            <person name="Hong Z.J."/>
            <person name="Ming L.Z."/>
            <person name="Hong X.Z."/>
        </authorList>
    </citation>
    <scope>NUCLEOTIDE SEQUENCE [LARGE SCALE GENOMIC DNA]</scope>
    <source>
        <strain evidence="2">HSLZ-75</strain>
    </source>
</reference>
<organism evidence="1 2">
    <name type="scientific">Acetilactobacillus jinshanensis</name>
    <dbReference type="NCBI Taxonomy" id="1720083"/>
    <lineage>
        <taxon>Bacteria</taxon>
        <taxon>Bacillati</taxon>
        <taxon>Bacillota</taxon>
        <taxon>Bacilli</taxon>
        <taxon>Lactobacillales</taxon>
        <taxon>Lactobacillaceae</taxon>
        <taxon>Acetilactobacillus</taxon>
    </lineage>
</organism>
<evidence type="ECO:0000313" key="1">
    <source>
        <dbReference type="EMBL" id="QBP18127.1"/>
    </source>
</evidence>
<dbReference type="RefSeq" id="WP_133441684.1">
    <property type="nucleotide sequence ID" value="NZ_CP034726.1"/>
</dbReference>
<sequence length="110" mass="13090">MYNSSADIKGYLQDQHSQHVIIDNWNHHTLIKFQKWGVLIVKIVTKRFGSNLADKQSKFIPKGKLHGMTIEREKHYNYFKINGHVAVQWKTLSPKNYTCRKLKQLIKNYY</sequence>
<dbReference type="Proteomes" id="UP000294321">
    <property type="component" value="Chromosome"/>
</dbReference>
<proteinExistence type="predicted"/>